<feature type="transmembrane region" description="Helical" evidence="12">
    <location>
        <begin position="173"/>
        <end position="195"/>
    </location>
</feature>
<keyword evidence="3 12" id="KW-0813">Transport</keyword>
<evidence type="ECO:0000256" key="10">
    <source>
        <dbReference type="ARBA" id="ARBA00023136"/>
    </source>
</evidence>
<comment type="subcellular location">
    <subcellularLocation>
        <location evidence="1">Cell junction</location>
        <location evidence="1">Gap junction</location>
    </subcellularLocation>
    <subcellularLocation>
        <location evidence="2 12">Cell membrane</location>
        <topology evidence="2 12">Multi-pass membrane protein</topology>
    </subcellularLocation>
</comment>
<evidence type="ECO:0000256" key="8">
    <source>
        <dbReference type="ARBA" id="ARBA00022989"/>
    </source>
</evidence>
<dbReference type="PRINTS" id="PR01262">
    <property type="entry name" value="INNEXIN"/>
</dbReference>
<evidence type="ECO:0000256" key="2">
    <source>
        <dbReference type="ARBA" id="ARBA00004651"/>
    </source>
</evidence>
<proteinExistence type="inferred from homology"/>
<keyword evidence="10 12" id="KW-0472">Membrane</keyword>
<dbReference type="AlphaFoldDB" id="A0ABD6EZ27"/>
<keyword evidence="11 12" id="KW-0407">Ion channel</keyword>
<evidence type="ECO:0000256" key="11">
    <source>
        <dbReference type="ARBA" id="ARBA00023303"/>
    </source>
</evidence>
<protein>
    <recommendedName>
        <fullName evidence="12">Innexin</fullName>
    </recommendedName>
</protein>
<reference evidence="13 14" key="1">
    <citation type="submission" date="2024-08" db="EMBL/GenBank/DDBJ databases">
        <title>Gnathostoma spinigerum genome.</title>
        <authorList>
            <person name="Gonzalez-Bertolin B."/>
            <person name="Monzon S."/>
            <person name="Zaballos A."/>
            <person name="Jimenez P."/>
            <person name="Dekumyoy P."/>
            <person name="Varona S."/>
            <person name="Cuesta I."/>
            <person name="Sumanam S."/>
            <person name="Adisakwattana P."/>
            <person name="Gasser R.B."/>
            <person name="Hernandez-Gonzalez A."/>
            <person name="Young N.D."/>
            <person name="Perteguer M.J."/>
        </authorList>
    </citation>
    <scope>NUCLEOTIDE SEQUENCE [LARGE SCALE GENOMIC DNA]</scope>
    <source>
        <strain evidence="13">AL3</strain>
        <tissue evidence="13">Liver</tissue>
    </source>
</reference>
<keyword evidence="14" id="KW-1185">Reference proteome</keyword>
<keyword evidence="4" id="KW-1003">Cell membrane</keyword>
<accession>A0ABD6EZ27</accession>
<comment type="caution">
    <text evidence="12">Lacks conserved residue(s) required for the propagation of feature annotation.</text>
</comment>
<dbReference type="GO" id="GO:0005886">
    <property type="term" value="C:plasma membrane"/>
    <property type="evidence" value="ECO:0007669"/>
    <property type="project" value="UniProtKB-SubCell"/>
</dbReference>
<dbReference type="Pfam" id="PF00876">
    <property type="entry name" value="Innexin"/>
    <property type="match status" value="1"/>
</dbReference>
<evidence type="ECO:0000256" key="5">
    <source>
        <dbReference type="ARBA" id="ARBA00022692"/>
    </source>
</evidence>
<keyword evidence="9 12" id="KW-0406">Ion transport</keyword>
<evidence type="ECO:0000313" key="14">
    <source>
        <dbReference type="Proteomes" id="UP001608902"/>
    </source>
</evidence>
<name>A0ABD6EZ27_9BILA</name>
<evidence type="ECO:0000256" key="4">
    <source>
        <dbReference type="ARBA" id="ARBA00022475"/>
    </source>
</evidence>
<dbReference type="PROSITE" id="PS51013">
    <property type="entry name" value="PANNEXIN"/>
    <property type="match status" value="1"/>
</dbReference>
<dbReference type="EMBL" id="JBGFUD010009025">
    <property type="protein sequence ID" value="MFH4982333.1"/>
    <property type="molecule type" value="Genomic_DNA"/>
</dbReference>
<comment type="similarity">
    <text evidence="12">Belongs to the pannexin family.</text>
</comment>
<dbReference type="PANTHER" id="PTHR11893">
    <property type="entry name" value="INNEXIN"/>
    <property type="match status" value="1"/>
</dbReference>
<keyword evidence="6" id="KW-0303">Gap junction</keyword>
<sequence length="296" mass="34029">MLEIHKGRTNIQEIGHISQRHGIKHLNNAAGIKVDVICETCAIKSNMTSDDRSKNLEKVASFLAYERDINDSLGGRVRHASAGRFLTTSYVIVKFLYALNAFLQFVLVKEMLGVESIWWGAQVFTDIINGREWPQTGNFPRVTLCDFAVRVLGNLHRHTVQCVLMINMFNEKIFIFLWFWLIFIAVVSMASWFYWLTTSFTNATGRKLVDNYIDKIDPAIARSQRHRTLVDEFVAEKLRPDGLFLLRLVQLNSGDIVTCDLIATIWRQFIAKRFRPPPYADPMLETPKKDISESDL</sequence>
<dbReference type="PANTHER" id="PTHR11893:SF46">
    <property type="entry name" value="INNEXIN-12"/>
    <property type="match status" value="1"/>
</dbReference>
<evidence type="ECO:0000313" key="13">
    <source>
        <dbReference type="EMBL" id="MFH4982333.1"/>
    </source>
</evidence>
<evidence type="ECO:0000256" key="9">
    <source>
        <dbReference type="ARBA" id="ARBA00023065"/>
    </source>
</evidence>
<evidence type="ECO:0000256" key="1">
    <source>
        <dbReference type="ARBA" id="ARBA00004610"/>
    </source>
</evidence>
<dbReference type="Proteomes" id="UP001608902">
    <property type="component" value="Unassembled WGS sequence"/>
</dbReference>
<comment type="caution">
    <text evidence="13">The sequence shown here is derived from an EMBL/GenBank/DDBJ whole genome shotgun (WGS) entry which is preliminary data.</text>
</comment>
<comment type="function">
    <text evidence="12">Structural component of the gap junctions.</text>
</comment>
<gene>
    <name evidence="12" type="primary">inx</name>
    <name evidence="13" type="ORF">AB6A40_009042</name>
</gene>
<evidence type="ECO:0000256" key="12">
    <source>
        <dbReference type="RuleBase" id="RU010713"/>
    </source>
</evidence>
<dbReference type="GO" id="GO:0034220">
    <property type="term" value="P:monoatomic ion transmembrane transport"/>
    <property type="evidence" value="ECO:0007669"/>
    <property type="project" value="UniProtKB-KW"/>
</dbReference>
<dbReference type="GO" id="GO:0005921">
    <property type="term" value="C:gap junction"/>
    <property type="evidence" value="ECO:0007669"/>
    <property type="project" value="UniProtKB-SubCell"/>
</dbReference>
<evidence type="ECO:0000256" key="7">
    <source>
        <dbReference type="ARBA" id="ARBA00022949"/>
    </source>
</evidence>
<evidence type="ECO:0000256" key="6">
    <source>
        <dbReference type="ARBA" id="ARBA00022868"/>
    </source>
</evidence>
<keyword evidence="8 12" id="KW-1133">Transmembrane helix</keyword>
<keyword evidence="5 12" id="KW-0812">Transmembrane</keyword>
<evidence type="ECO:0000256" key="3">
    <source>
        <dbReference type="ARBA" id="ARBA00022448"/>
    </source>
</evidence>
<dbReference type="InterPro" id="IPR000990">
    <property type="entry name" value="Innexin"/>
</dbReference>
<organism evidence="13 14">
    <name type="scientific">Gnathostoma spinigerum</name>
    <dbReference type="NCBI Taxonomy" id="75299"/>
    <lineage>
        <taxon>Eukaryota</taxon>
        <taxon>Metazoa</taxon>
        <taxon>Ecdysozoa</taxon>
        <taxon>Nematoda</taxon>
        <taxon>Chromadorea</taxon>
        <taxon>Rhabditida</taxon>
        <taxon>Spirurina</taxon>
        <taxon>Gnathostomatomorpha</taxon>
        <taxon>Gnathostomatoidea</taxon>
        <taxon>Gnathostomatidae</taxon>
        <taxon>Gnathostoma</taxon>
    </lineage>
</organism>
<keyword evidence="7" id="KW-0965">Cell junction</keyword>